<dbReference type="SUPFAM" id="SSF54427">
    <property type="entry name" value="NTF2-like"/>
    <property type="match status" value="1"/>
</dbReference>
<name>A0ABU1T6E3_9SPHI</name>
<organism evidence="2 3">
    <name type="scientific">Mucilaginibacter pocheonensis</name>
    <dbReference type="NCBI Taxonomy" id="398050"/>
    <lineage>
        <taxon>Bacteria</taxon>
        <taxon>Pseudomonadati</taxon>
        <taxon>Bacteroidota</taxon>
        <taxon>Sphingobacteriia</taxon>
        <taxon>Sphingobacteriales</taxon>
        <taxon>Sphingobacteriaceae</taxon>
        <taxon>Mucilaginibacter</taxon>
    </lineage>
</organism>
<accession>A0ABU1T6E3</accession>
<feature type="signal peptide" evidence="1">
    <location>
        <begin position="1"/>
        <end position="22"/>
    </location>
</feature>
<evidence type="ECO:0008006" key="4">
    <source>
        <dbReference type="Google" id="ProtNLM"/>
    </source>
</evidence>
<gene>
    <name evidence="2" type="ORF">J2W55_000762</name>
</gene>
<dbReference type="Proteomes" id="UP001247620">
    <property type="component" value="Unassembled WGS sequence"/>
</dbReference>
<feature type="chain" id="PRO_5047062659" description="SnoaL-like domain-containing protein" evidence="1">
    <location>
        <begin position="23"/>
        <end position="160"/>
    </location>
</feature>
<evidence type="ECO:0000256" key="1">
    <source>
        <dbReference type="SAM" id="SignalP"/>
    </source>
</evidence>
<comment type="caution">
    <text evidence="2">The sequence shown here is derived from an EMBL/GenBank/DDBJ whole genome shotgun (WGS) entry which is preliminary data.</text>
</comment>
<keyword evidence="3" id="KW-1185">Reference proteome</keyword>
<dbReference type="InterPro" id="IPR032710">
    <property type="entry name" value="NTF2-like_dom_sf"/>
</dbReference>
<sequence length="160" mass="18144">MKKLFILVLLAMPFAAMSQAHSGYTPSYSSSFTIADPSYSEKILMLWKDFENNTLDNHLDMFTDTVSMMLANGAMIKGKAQNLTSVKEFRNSIKNYKVIVDAWVSLKSTDKNENVVCIWGTEEFTDKDGKQVKQRTQEVWKFNKDGKIDLMLQYAGGGTM</sequence>
<dbReference type="RefSeq" id="WP_310092140.1">
    <property type="nucleotide sequence ID" value="NZ_JAVDUU010000001.1"/>
</dbReference>
<proteinExistence type="predicted"/>
<evidence type="ECO:0000313" key="3">
    <source>
        <dbReference type="Proteomes" id="UP001247620"/>
    </source>
</evidence>
<keyword evidence="1" id="KW-0732">Signal</keyword>
<protein>
    <recommendedName>
        <fullName evidence="4">SnoaL-like domain-containing protein</fullName>
    </recommendedName>
</protein>
<reference evidence="2 3" key="1">
    <citation type="submission" date="2023-07" db="EMBL/GenBank/DDBJ databases">
        <title>Sorghum-associated microbial communities from plants grown in Nebraska, USA.</title>
        <authorList>
            <person name="Schachtman D."/>
        </authorList>
    </citation>
    <scope>NUCLEOTIDE SEQUENCE [LARGE SCALE GENOMIC DNA]</scope>
    <source>
        <strain evidence="2 3">3262</strain>
    </source>
</reference>
<dbReference type="Gene3D" id="3.10.450.50">
    <property type="match status" value="1"/>
</dbReference>
<dbReference type="EMBL" id="JAVDUU010000001">
    <property type="protein sequence ID" value="MDR6940934.1"/>
    <property type="molecule type" value="Genomic_DNA"/>
</dbReference>
<evidence type="ECO:0000313" key="2">
    <source>
        <dbReference type="EMBL" id="MDR6940934.1"/>
    </source>
</evidence>